<organism evidence="2 3">
    <name type="scientific">Glossina morsitans morsitans</name>
    <name type="common">Savannah tsetse fly</name>
    <dbReference type="NCBI Taxonomy" id="37546"/>
    <lineage>
        <taxon>Eukaryota</taxon>
        <taxon>Metazoa</taxon>
        <taxon>Ecdysozoa</taxon>
        <taxon>Arthropoda</taxon>
        <taxon>Hexapoda</taxon>
        <taxon>Insecta</taxon>
        <taxon>Pterygota</taxon>
        <taxon>Neoptera</taxon>
        <taxon>Endopterygota</taxon>
        <taxon>Diptera</taxon>
        <taxon>Brachycera</taxon>
        <taxon>Muscomorpha</taxon>
        <taxon>Hippoboscoidea</taxon>
        <taxon>Glossinidae</taxon>
        <taxon>Glossina</taxon>
    </lineage>
</organism>
<sequence>GASVELAIPTIDLSETPPCASRFGRQNGNDEIFPIIDLSQTPQDEDVILVSETNEAVEIRSPVRSRRRSNSMSTVSGQASNNNVRRATRRRRRGTIDDQSSIRNAPSSLHDSRSPLSVGDGDLTITSAIHTSINAFVRFIFDTSAAKLSGRVLARPSIAGDPFVFEGTVVSDVVSVLSPSDESLNPACTFGSLRGDIVCSHVGLKSGSTRRAESAKQAASKNTNHETWCNKLGAGRQVEMASDGGAGFIIVSKSSGKPIVSQDIGTASVSVLGANELMNDYMSTVELLPLLWFRGGVCEEIYVYMGITVLCPQGSDYKVFK</sequence>
<feature type="region of interest" description="Disordered" evidence="1">
    <location>
        <begin position="60"/>
        <end position="116"/>
    </location>
</feature>
<dbReference type="VEuPathDB" id="VectorBase:GMOY007711"/>
<dbReference type="EnsemblMetazoa" id="GMOY007711-RA">
    <property type="protein sequence ID" value="GMOY007711-PA"/>
    <property type="gene ID" value="GMOY007711"/>
</dbReference>
<evidence type="ECO:0000313" key="3">
    <source>
        <dbReference type="Proteomes" id="UP000092444"/>
    </source>
</evidence>
<reference evidence="2" key="1">
    <citation type="submission" date="2020-05" db="UniProtKB">
        <authorList>
            <consortium name="EnsemblMetazoa"/>
        </authorList>
    </citation>
    <scope>IDENTIFICATION</scope>
    <source>
        <strain evidence="2">Yale</strain>
    </source>
</reference>
<dbReference type="Proteomes" id="UP000092444">
    <property type="component" value="Unassembled WGS sequence"/>
</dbReference>
<name>A0A1B0G309_GLOMM</name>
<feature type="compositionally biased region" description="Polar residues" evidence="1">
    <location>
        <begin position="74"/>
        <end position="84"/>
    </location>
</feature>
<keyword evidence="3" id="KW-1185">Reference proteome</keyword>
<accession>A0A1B0G309</accession>
<dbReference type="STRING" id="37546.A0A1B0G309"/>
<dbReference type="AlphaFoldDB" id="A0A1B0G309"/>
<proteinExistence type="predicted"/>
<protein>
    <submittedName>
        <fullName evidence="2">Uncharacterized protein</fullName>
    </submittedName>
</protein>
<evidence type="ECO:0000313" key="2">
    <source>
        <dbReference type="EnsemblMetazoa" id="GMOY007711-PA"/>
    </source>
</evidence>
<dbReference type="EMBL" id="CCAG010018289">
    <property type="status" value="NOT_ANNOTATED_CDS"/>
    <property type="molecule type" value="Genomic_DNA"/>
</dbReference>
<feature type="compositionally biased region" description="Polar residues" evidence="1">
    <location>
        <begin position="97"/>
        <end position="109"/>
    </location>
</feature>
<evidence type="ECO:0000256" key="1">
    <source>
        <dbReference type="SAM" id="MobiDB-lite"/>
    </source>
</evidence>